<dbReference type="Proteomes" id="UP000712600">
    <property type="component" value="Unassembled WGS sequence"/>
</dbReference>
<organism evidence="2 3">
    <name type="scientific">Brassica cretica</name>
    <name type="common">Mustard</name>
    <dbReference type="NCBI Taxonomy" id="69181"/>
    <lineage>
        <taxon>Eukaryota</taxon>
        <taxon>Viridiplantae</taxon>
        <taxon>Streptophyta</taxon>
        <taxon>Embryophyta</taxon>
        <taxon>Tracheophyta</taxon>
        <taxon>Spermatophyta</taxon>
        <taxon>Magnoliopsida</taxon>
        <taxon>eudicotyledons</taxon>
        <taxon>Gunneridae</taxon>
        <taxon>Pentapetalae</taxon>
        <taxon>rosids</taxon>
        <taxon>malvids</taxon>
        <taxon>Brassicales</taxon>
        <taxon>Brassicaceae</taxon>
        <taxon>Brassiceae</taxon>
        <taxon>Brassica</taxon>
    </lineage>
</organism>
<dbReference type="AlphaFoldDB" id="A0A8S9S3Q4"/>
<sequence>MDHHHDSSSTRDETLSCQRPSPLPRRRYVTSMRGVDVKKSRSHHISIAVLHRHQWRVTGHALMSPEFKIHRRKPKP</sequence>
<evidence type="ECO:0000313" key="3">
    <source>
        <dbReference type="Proteomes" id="UP000712600"/>
    </source>
</evidence>
<dbReference type="EMBL" id="QGKX02000088">
    <property type="protein sequence ID" value="KAF3586669.1"/>
    <property type="molecule type" value="Genomic_DNA"/>
</dbReference>
<protein>
    <submittedName>
        <fullName evidence="2">Uncharacterized protein</fullName>
    </submittedName>
</protein>
<name>A0A8S9S3Q4_BRACR</name>
<evidence type="ECO:0000313" key="2">
    <source>
        <dbReference type="EMBL" id="KAF3586669.1"/>
    </source>
</evidence>
<reference evidence="2" key="1">
    <citation type="submission" date="2019-12" db="EMBL/GenBank/DDBJ databases">
        <title>Genome sequencing and annotation of Brassica cretica.</title>
        <authorList>
            <person name="Studholme D.J."/>
            <person name="Sarris P."/>
        </authorList>
    </citation>
    <scope>NUCLEOTIDE SEQUENCE</scope>
    <source>
        <strain evidence="2">PFS-109/04</strain>
        <tissue evidence="2">Leaf</tissue>
    </source>
</reference>
<feature type="region of interest" description="Disordered" evidence="1">
    <location>
        <begin position="1"/>
        <end position="26"/>
    </location>
</feature>
<accession>A0A8S9S3Q4</accession>
<feature type="compositionally biased region" description="Basic and acidic residues" evidence="1">
    <location>
        <begin position="1"/>
        <end position="14"/>
    </location>
</feature>
<comment type="caution">
    <text evidence="2">The sequence shown here is derived from an EMBL/GenBank/DDBJ whole genome shotgun (WGS) entry which is preliminary data.</text>
</comment>
<gene>
    <name evidence="2" type="ORF">F2Q69_00027084</name>
</gene>
<proteinExistence type="predicted"/>
<evidence type="ECO:0000256" key="1">
    <source>
        <dbReference type="SAM" id="MobiDB-lite"/>
    </source>
</evidence>